<keyword evidence="1" id="KW-0805">Transcription regulation</keyword>
<evidence type="ECO:0000313" key="6">
    <source>
        <dbReference type="EMBL" id="QEN09634.1"/>
    </source>
</evidence>
<dbReference type="PROSITE" id="PS51078">
    <property type="entry name" value="ICLR_ED"/>
    <property type="match status" value="1"/>
</dbReference>
<dbReference type="Proteomes" id="UP000324209">
    <property type="component" value="Chromosome"/>
</dbReference>
<keyword evidence="3" id="KW-0804">Transcription</keyword>
<sequence length="264" mass="30727">MKVQSIDRAFDIMEELSREPEGLSCTEISQRLNLPTSTVYRLLYVLRVRNYIHKNESTNVYRLGLGFLELTSMFLHSLELKTEARPYLRTLSRQTGQVVFLGTEQDHELVYIDKNEPFDDRRKYCFIGQRQPLHCTALGKTLLTVYTDDEIRKIYKIKKMNPMTSKTITDVEKLIEEVNLSRGRQYSIDDEEHVLGHFCVSAPIYDYRSVLIAAVSTSWDLNSIEVHDKEKNIELIKECARKISIHMGFVENQTEKVASPTIRE</sequence>
<dbReference type="InterPro" id="IPR014757">
    <property type="entry name" value="Tscrpt_reg_IclR_C"/>
</dbReference>
<dbReference type="KEGG" id="ock:EXM22_17190"/>
<evidence type="ECO:0000256" key="3">
    <source>
        <dbReference type="ARBA" id="ARBA00023163"/>
    </source>
</evidence>
<gene>
    <name evidence="6" type="ORF">EXM22_17190</name>
</gene>
<dbReference type="InterPro" id="IPR036390">
    <property type="entry name" value="WH_DNA-bd_sf"/>
</dbReference>
<dbReference type="Pfam" id="PF09339">
    <property type="entry name" value="HTH_IclR"/>
    <property type="match status" value="1"/>
</dbReference>
<dbReference type="Pfam" id="PF01614">
    <property type="entry name" value="IclR_C"/>
    <property type="match status" value="1"/>
</dbReference>
<name>A0A5C1QSK4_9SPIO</name>
<reference evidence="6 7" key="1">
    <citation type="submission" date="2019-02" db="EMBL/GenBank/DDBJ databases">
        <title>Complete Genome Sequence and Methylome Analysis of free living Spirochaetas.</title>
        <authorList>
            <person name="Fomenkov A."/>
            <person name="Dubinina G."/>
            <person name="Leshcheva N."/>
            <person name="Mikheeva N."/>
            <person name="Grabovich M."/>
            <person name="Vincze T."/>
            <person name="Roberts R.J."/>
        </authorList>
    </citation>
    <scope>NUCLEOTIDE SEQUENCE [LARGE SCALE GENOMIC DNA]</scope>
    <source>
        <strain evidence="6 7">K2</strain>
    </source>
</reference>
<accession>A0A5C1QSK4</accession>
<dbReference type="AlphaFoldDB" id="A0A5C1QSK4"/>
<evidence type="ECO:0000256" key="2">
    <source>
        <dbReference type="ARBA" id="ARBA00023125"/>
    </source>
</evidence>
<dbReference type="SUPFAM" id="SSF55781">
    <property type="entry name" value="GAF domain-like"/>
    <property type="match status" value="1"/>
</dbReference>
<dbReference type="OrthoDB" id="9791752at2"/>
<dbReference type="RefSeq" id="WP_149487707.1">
    <property type="nucleotide sequence ID" value="NZ_CP036150.1"/>
</dbReference>
<evidence type="ECO:0000259" key="4">
    <source>
        <dbReference type="PROSITE" id="PS51077"/>
    </source>
</evidence>
<keyword evidence="2" id="KW-0238">DNA-binding</keyword>
<evidence type="ECO:0000256" key="1">
    <source>
        <dbReference type="ARBA" id="ARBA00023015"/>
    </source>
</evidence>
<dbReference type="Gene3D" id="1.10.10.10">
    <property type="entry name" value="Winged helix-like DNA-binding domain superfamily/Winged helix DNA-binding domain"/>
    <property type="match status" value="1"/>
</dbReference>
<keyword evidence="7" id="KW-1185">Reference proteome</keyword>
<dbReference type="InterPro" id="IPR036388">
    <property type="entry name" value="WH-like_DNA-bd_sf"/>
</dbReference>
<feature type="domain" description="IclR-ED" evidence="5">
    <location>
        <begin position="66"/>
        <end position="249"/>
    </location>
</feature>
<dbReference type="Gene3D" id="3.30.450.40">
    <property type="match status" value="1"/>
</dbReference>
<dbReference type="EMBL" id="CP036150">
    <property type="protein sequence ID" value="QEN09634.1"/>
    <property type="molecule type" value="Genomic_DNA"/>
</dbReference>
<protein>
    <submittedName>
        <fullName evidence="6">IclR family transcriptional regulator</fullName>
    </submittedName>
</protein>
<dbReference type="SUPFAM" id="SSF46785">
    <property type="entry name" value="Winged helix' DNA-binding domain"/>
    <property type="match status" value="1"/>
</dbReference>
<evidence type="ECO:0000259" key="5">
    <source>
        <dbReference type="PROSITE" id="PS51078"/>
    </source>
</evidence>
<dbReference type="SMART" id="SM00346">
    <property type="entry name" value="HTH_ICLR"/>
    <property type="match status" value="1"/>
</dbReference>
<dbReference type="InterPro" id="IPR050707">
    <property type="entry name" value="HTH_MetabolicPath_Reg"/>
</dbReference>
<dbReference type="PANTHER" id="PTHR30136">
    <property type="entry name" value="HELIX-TURN-HELIX TRANSCRIPTIONAL REGULATOR, ICLR FAMILY"/>
    <property type="match status" value="1"/>
</dbReference>
<organism evidence="6 7">
    <name type="scientific">Oceanispirochaeta crateris</name>
    <dbReference type="NCBI Taxonomy" id="2518645"/>
    <lineage>
        <taxon>Bacteria</taxon>
        <taxon>Pseudomonadati</taxon>
        <taxon>Spirochaetota</taxon>
        <taxon>Spirochaetia</taxon>
        <taxon>Spirochaetales</taxon>
        <taxon>Spirochaetaceae</taxon>
        <taxon>Oceanispirochaeta</taxon>
    </lineage>
</organism>
<dbReference type="GO" id="GO:0003700">
    <property type="term" value="F:DNA-binding transcription factor activity"/>
    <property type="evidence" value="ECO:0007669"/>
    <property type="project" value="TreeGrafter"/>
</dbReference>
<dbReference type="InterPro" id="IPR005471">
    <property type="entry name" value="Tscrpt_reg_IclR_N"/>
</dbReference>
<proteinExistence type="predicted"/>
<feature type="domain" description="HTH iclR-type" evidence="4">
    <location>
        <begin position="3"/>
        <end position="65"/>
    </location>
</feature>
<evidence type="ECO:0000313" key="7">
    <source>
        <dbReference type="Proteomes" id="UP000324209"/>
    </source>
</evidence>
<dbReference type="GO" id="GO:0003677">
    <property type="term" value="F:DNA binding"/>
    <property type="evidence" value="ECO:0007669"/>
    <property type="project" value="UniProtKB-KW"/>
</dbReference>
<dbReference type="GO" id="GO:0045892">
    <property type="term" value="P:negative regulation of DNA-templated transcription"/>
    <property type="evidence" value="ECO:0007669"/>
    <property type="project" value="TreeGrafter"/>
</dbReference>
<dbReference type="InterPro" id="IPR029016">
    <property type="entry name" value="GAF-like_dom_sf"/>
</dbReference>
<dbReference type="PROSITE" id="PS51077">
    <property type="entry name" value="HTH_ICLR"/>
    <property type="match status" value="1"/>
</dbReference>
<dbReference type="PANTHER" id="PTHR30136:SF24">
    <property type="entry name" value="HTH-TYPE TRANSCRIPTIONAL REPRESSOR ALLR"/>
    <property type="match status" value="1"/>
</dbReference>